<dbReference type="InterPro" id="IPR034829">
    <property type="entry name" value="DnaD-like_sf"/>
</dbReference>
<evidence type="ECO:0000313" key="4">
    <source>
        <dbReference type="Proteomes" id="UP000014028"/>
    </source>
</evidence>
<reference evidence="3 4" key="1">
    <citation type="submission" date="2012-12" db="EMBL/GenBank/DDBJ databases">
        <title>The Genome Sequence of Bacillus cereus VD184.</title>
        <authorList>
            <consortium name="The Broad Institute Genome Sequencing Platform"/>
            <consortium name="The Broad Institute Genome Sequencing Center for Infectious Disease"/>
            <person name="Feldgarden M."/>
            <person name="Van der Auwera G.A."/>
            <person name="Mahillon J."/>
            <person name="Duprez V."/>
            <person name="Timmery S."/>
            <person name="Mattelet C."/>
            <person name="Dierick K."/>
            <person name="Sun M."/>
            <person name="Yu Z."/>
            <person name="Zhu L."/>
            <person name="Hu X."/>
            <person name="Shank E.B."/>
            <person name="Swiecicka I."/>
            <person name="Hansen B.M."/>
            <person name="Andrup L."/>
            <person name="Walker B."/>
            <person name="Young S.K."/>
            <person name="Zeng Q."/>
            <person name="Gargeya S."/>
            <person name="Fitzgerald M."/>
            <person name="Haas B."/>
            <person name="Abouelleil A."/>
            <person name="Alvarado L."/>
            <person name="Arachchi H.M."/>
            <person name="Berlin A.M."/>
            <person name="Chapman S.B."/>
            <person name="Dewar J."/>
            <person name="Goldberg J."/>
            <person name="Griggs A."/>
            <person name="Gujja S."/>
            <person name="Hansen M."/>
            <person name="Howarth C."/>
            <person name="Imamovic A."/>
            <person name="Larimer J."/>
            <person name="McCowan C."/>
            <person name="Murphy C."/>
            <person name="Neiman D."/>
            <person name="Pearson M."/>
            <person name="Priest M."/>
            <person name="Roberts A."/>
            <person name="Saif S."/>
            <person name="Shea T."/>
            <person name="Sisk P."/>
            <person name="Sykes S."/>
            <person name="Wortman J."/>
            <person name="Nusbaum C."/>
            <person name="Birren B."/>
        </authorList>
    </citation>
    <scope>NUCLEOTIDE SEQUENCE [LARGE SCALE GENOMIC DNA]</scope>
    <source>
        <strain evidence="3 4">VD184</strain>
    </source>
</reference>
<evidence type="ECO:0000313" key="3">
    <source>
        <dbReference type="EMBL" id="EOQ01453.1"/>
    </source>
</evidence>
<evidence type="ECO:0000259" key="2">
    <source>
        <dbReference type="Pfam" id="PF07261"/>
    </source>
</evidence>
<dbReference type="Gene3D" id="1.10.10.630">
    <property type="entry name" value="DnaD domain-like"/>
    <property type="match status" value="1"/>
</dbReference>
<protein>
    <submittedName>
        <fullName evidence="3">DnaD and phage-associated domain-containing protein</fullName>
    </submittedName>
</protein>
<comment type="similarity">
    <text evidence="1">Belongs to the DnaB/DnaD family.</text>
</comment>
<dbReference type="PANTHER" id="PTHR37293">
    <property type="entry name" value="PHAGE REPLICATION PROTEIN-RELATED"/>
    <property type="match status" value="1"/>
</dbReference>
<sequence>MGIFRVAKDTNYSIIHNTPLHDSNLSWRARGLLAYMLSLPDDWTFHISELSEHTKDSEKITASIVKELKEAGYLKRYPVQNSETGKISRWETVVYEVPTIDTENHPLENPPSGKTIEWETTRMENHTVEKGGLLNTNDLLSTNIPSTNLTKDDDVDKHPLIDEAFQKSYQYLLQNNIPLSETALQDLGEFCDVLGSEMVVEAVDRAIDQNVKRWKYISGILSNWQKSNVKTMADVMQLDESYKNQKGGGEHATRWRRNGGNYQTGRSYEEEVASRERNMPSYIKRV</sequence>
<dbReference type="NCBIfam" id="TIGR01446">
    <property type="entry name" value="DnaD_dom"/>
    <property type="match status" value="1"/>
</dbReference>
<proteinExistence type="inferred from homology"/>
<dbReference type="Pfam" id="PF07261">
    <property type="entry name" value="DnaB_2"/>
    <property type="match status" value="1"/>
</dbReference>
<dbReference type="Proteomes" id="UP000014028">
    <property type="component" value="Unassembled WGS sequence"/>
</dbReference>
<accession>A0A9W5VPH7</accession>
<dbReference type="RefSeq" id="WP_016123979.1">
    <property type="nucleotide sequence ID" value="NZ_KB976848.1"/>
</dbReference>
<dbReference type="SUPFAM" id="SSF158499">
    <property type="entry name" value="DnaD domain-like"/>
    <property type="match status" value="1"/>
</dbReference>
<organism evidence="3 4">
    <name type="scientific">Bacillus cereus VD184</name>
    <dbReference type="NCBI Taxonomy" id="1053242"/>
    <lineage>
        <taxon>Bacteria</taxon>
        <taxon>Bacillati</taxon>
        <taxon>Bacillota</taxon>
        <taxon>Bacilli</taxon>
        <taxon>Bacillales</taxon>
        <taxon>Bacillaceae</taxon>
        <taxon>Bacillus</taxon>
        <taxon>Bacillus cereus group</taxon>
    </lineage>
</organism>
<name>A0A9W5VPH7_BACCE</name>
<comment type="caution">
    <text evidence="3">The sequence shown here is derived from an EMBL/GenBank/DDBJ whole genome shotgun (WGS) entry which is preliminary data.</text>
</comment>
<dbReference type="AlphaFoldDB" id="A0A9W5VPH7"/>
<dbReference type="EMBL" id="AHFK01000108">
    <property type="protein sequence ID" value="EOQ01453.1"/>
    <property type="molecule type" value="Genomic_DNA"/>
</dbReference>
<feature type="domain" description="DnaB/C C-terminal" evidence="2">
    <location>
        <begin position="178"/>
        <end position="237"/>
    </location>
</feature>
<evidence type="ECO:0000256" key="1">
    <source>
        <dbReference type="ARBA" id="ARBA00093462"/>
    </source>
</evidence>
<gene>
    <name evidence="3" type="ORF">IKC_06230</name>
</gene>
<dbReference type="InterPro" id="IPR006343">
    <property type="entry name" value="DnaB/C_C"/>
</dbReference>
<dbReference type="PANTHER" id="PTHR37293:SF9">
    <property type="entry name" value="PHI ETA ORF 22-LIKE PROTEIN"/>
    <property type="match status" value="1"/>
</dbReference>
<dbReference type="InterPro" id="IPR053162">
    <property type="entry name" value="DnaD"/>
</dbReference>